<dbReference type="SUPFAM" id="SSF52540">
    <property type="entry name" value="P-loop containing nucleoside triphosphate hydrolases"/>
    <property type="match status" value="1"/>
</dbReference>
<evidence type="ECO:0008006" key="3">
    <source>
        <dbReference type="Google" id="ProtNLM"/>
    </source>
</evidence>
<reference evidence="1 2" key="1">
    <citation type="submission" date="2017-05" db="EMBL/GenBank/DDBJ databases">
        <authorList>
            <person name="Song R."/>
            <person name="Chenine A.L."/>
            <person name="Ruprecht R.M."/>
        </authorList>
    </citation>
    <scope>NUCLEOTIDE SEQUENCE [LARGE SCALE GENOMIC DNA]</scope>
    <source>
        <strain evidence="1 2">CECT 8899</strain>
    </source>
</reference>
<dbReference type="EMBL" id="FXZK01000003">
    <property type="protein sequence ID" value="SMY07828.1"/>
    <property type="molecule type" value="Genomic_DNA"/>
</dbReference>
<protein>
    <recommendedName>
        <fullName evidence="3">Sulfotransferase family protein</fullName>
    </recommendedName>
</protein>
<dbReference type="Proteomes" id="UP000201613">
    <property type="component" value="Unassembled WGS sequence"/>
</dbReference>
<dbReference type="InterPro" id="IPR027417">
    <property type="entry name" value="P-loop_NTPase"/>
</dbReference>
<organism evidence="1 2">
    <name type="scientific">Flavimaricola marinus</name>
    <dbReference type="NCBI Taxonomy" id="1819565"/>
    <lineage>
        <taxon>Bacteria</taxon>
        <taxon>Pseudomonadati</taxon>
        <taxon>Pseudomonadota</taxon>
        <taxon>Alphaproteobacteria</taxon>
        <taxon>Rhodobacterales</taxon>
        <taxon>Paracoccaceae</taxon>
        <taxon>Flavimaricola</taxon>
    </lineage>
</organism>
<dbReference type="RefSeq" id="WP_093992023.1">
    <property type="nucleotide sequence ID" value="NZ_FXZK01000003.1"/>
</dbReference>
<accession>A0A238LDY6</accession>
<gene>
    <name evidence="1" type="ORF">LOM8899_01968</name>
</gene>
<keyword evidence="2" id="KW-1185">Reference proteome</keyword>
<evidence type="ECO:0000313" key="2">
    <source>
        <dbReference type="Proteomes" id="UP000201613"/>
    </source>
</evidence>
<dbReference type="OrthoDB" id="1429303at2"/>
<name>A0A238LDY6_9RHOB</name>
<proteinExistence type="predicted"/>
<sequence>MSMPSTIIVLCTGRCGSMTLSRACAHLSSHTSAHESLTHATGPERFAFPPRHIEIDNRLAWLLGRLDMAWGDRAAYVHLTRNPEEVAESFTQRANQGIIRAYRQDILARSRNRAWKTPLIEYCRDYVDTVTANINHFLRDKTHVMDMTLETMPEDFDRFCDWIGAQGDLDAARAELRVVHNATERTA</sequence>
<dbReference type="AlphaFoldDB" id="A0A238LDY6"/>
<evidence type="ECO:0000313" key="1">
    <source>
        <dbReference type="EMBL" id="SMY07828.1"/>
    </source>
</evidence>